<evidence type="ECO:0000313" key="1">
    <source>
        <dbReference type="EMBL" id="CAB4121138.1"/>
    </source>
</evidence>
<proteinExistence type="predicted"/>
<reference evidence="1" key="1">
    <citation type="submission" date="2020-04" db="EMBL/GenBank/DDBJ databases">
        <authorList>
            <person name="Chiriac C."/>
            <person name="Salcher M."/>
            <person name="Ghai R."/>
            <person name="Kavagutti S V."/>
        </authorList>
    </citation>
    <scope>NUCLEOTIDE SEQUENCE</scope>
</reference>
<dbReference type="EMBL" id="LR796140">
    <property type="protein sequence ID" value="CAB4121138.1"/>
    <property type="molecule type" value="Genomic_DNA"/>
</dbReference>
<name>A0A6J5KGN0_9CAUD</name>
<organism evidence="1">
    <name type="scientific">uncultured Caudovirales phage</name>
    <dbReference type="NCBI Taxonomy" id="2100421"/>
    <lineage>
        <taxon>Viruses</taxon>
        <taxon>Duplodnaviria</taxon>
        <taxon>Heunggongvirae</taxon>
        <taxon>Uroviricota</taxon>
        <taxon>Caudoviricetes</taxon>
        <taxon>Peduoviridae</taxon>
        <taxon>Maltschvirus</taxon>
        <taxon>Maltschvirus maltsch</taxon>
    </lineage>
</organism>
<accession>A0A6J5KGN0</accession>
<gene>
    <name evidence="1" type="ORF">UFOVP9_12</name>
</gene>
<sequence length="198" mass="21019">MSYTFSTNVPQAAQKISATQVPIQSNFQAVNEFITTNHVGFTDPDYYGMHTYLSLPSQASNPTTSSSEMAIFCAPSTGVNPYELYYRYPSSGTIVQLSGSGTGTGAATSGFAYLSSTVFLKWGTVTGITTGANTITFPTGSGIPVFSSTPYEVYYTQASVASTYLIQSYISSSSATQFVLEVPTSGFATSIYWLALGV</sequence>
<protein>
    <submittedName>
        <fullName evidence="1">Uncharacterized protein</fullName>
    </submittedName>
</protein>